<keyword evidence="7 13" id="KW-0378">Hydrolase</keyword>
<dbReference type="FunFam" id="3.20.20.70:FF:000065">
    <property type="entry name" value="Hyaluronidase"/>
    <property type="match status" value="1"/>
</dbReference>
<dbReference type="GO" id="GO:0007342">
    <property type="term" value="P:fusion of sperm to egg plasma membrane involved in single fertilization"/>
    <property type="evidence" value="ECO:0007669"/>
    <property type="project" value="InterPro"/>
</dbReference>
<dbReference type="PRINTS" id="PR00846">
    <property type="entry name" value="GLHYDRLASE56"/>
</dbReference>
<evidence type="ECO:0000256" key="7">
    <source>
        <dbReference type="ARBA" id="ARBA00022801"/>
    </source>
</evidence>
<name>A0A6P5PR05_MUSCR</name>
<dbReference type="Gene3D" id="3.20.20.70">
    <property type="entry name" value="Aldolase class I"/>
    <property type="match status" value="1"/>
</dbReference>
<comment type="catalytic activity">
    <reaction evidence="1 13 17">
        <text>Random hydrolysis of (1-&gt;4)-linkages between N-acetyl-beta-D-glucosamine and D-glucuronate residues in hyaluronate.</text>
        <dbReference type="EC" id="3.2.1.35"/>
    </reaction>
</comment>
<accession>A0A6P5PR05</accession>
<dbReference type="PRINTS" id="PR00848">
    <property type="entry name" value="SPERMPH20"/>
</dbReference>
<dbReference type="AlphaFoldDB" id="A0A6P5PR05"/>
<evidence type="ECO:0000256" key="12">
    <source>
        <dbReference type="ARBA" id="ARBA00023295"/>
    </source>
</evidence>
<dbReference type="PIRSF" id="PIRSF500773">
    <property type="entry name" value="Hyaluronidase_PH20_Hyal5"/>
    <property type="match status" value="1"/>
</dbReference>
<evidence type="ECO:0000256" key="2">
    <source>
        <dbReference type="ARBA" id="ARBA00004609"/>
    </source>
</evidence>
<dbReference type="Pfam" id="PF01630">
    <property type="entry name" value="Glyco_hydro_56"/>
    <property type="match status" value="1"/>
</dbReference>
<keyword evidence="8" id="KW-0472">Membrane</keyword>
<evidence type="ECO:0000256" key="3">
    <source>
        <dbReference type="ARBA" id="ARBA00008871"/>
    </source>
</evidence>
<keyword evidence="5" id="KW-0336">GPI-anchor</keyword>
<evidence type="ECO:0000256" key="4">
    <source>
        <dbReference type="ARBA" id="ARBA00022475"/>
    </source>
</evidence>
<dbReference type="GO" id="GO:0005975">
    <property type="term" value="P:carbohydrate metabolic process"/>
    <property type="evidence" value="ECO:0007669"/>
    <property type="project" value="UniProtKB-UniRule"/>
</dbReference>
<dbReference type="KEGG" id="mcal:110296441"/>
<dbReference type="SUPFAM" id="SSF51445">
    <property type="entry name" value="(Trans)glycosidases"/>
    <property type="match status" value="1"/>
</dbReference>
<keyword evidence="9 16" id="KW-1015">Disulfide bond</keyword>
<evidence type="ECO:0000313" key="19">
    <source>
        <dbReference type="RefSeq" id="XP_021020802.1"/>
    </source>
</evidence>
<feature type="disulfide bond" evidence="16">
    <location>
        <begin position="60"/>
        <end position="351"/>
    </location>
</feature>
<evidence type="ECO:0000256" key="16">
    <source>
        <dbReference type="PIRSR" id="PIRSR038193-3"/>
    </source>
</evidence>
<dbReference type="RefSeq" id="XP_021020802.1">
    <property type="nucleotide sequence ID" value="XM_021165143.1"/>
</dbReference>
<comment type="subcellular location">
    <subcellularLocation>
        <location evidence="2">Cell membrane</location>
        <topology evidence="2">Lipid-anchor</topology>
        <topology evidence="2">GPI-anchor</topology>
    </subcellularLocation>
</comment>
<keyword evidence="6" id="KW-0732">Signal</keyword>
<dbReference type="InterPro" id="IPR001439">
    <property type="entry name" value="Hyaluronidase_PH20/Hyal5"/>
</dbReference>
<dbReference type="GeneID" id="110296441"/>
<dbReference type="GlyCosmos" id="A0A6P5PR05">
    <property type="glycosylation" value="1 site, No reported glycans"/>
</dbReference>
<organism evidence="18 19">
    <name type="scientific">Mus caroli</name>
    <name type="common">Ryukyu mouse</name>
    <name type="synonym">Ricefield mouse</name>
    <dbReference type="NCBI Taxonomy" id="10089"/>
    <lineage>
        <taxon>Eukaryota</taxon>
        <taxon>Metazoa</taxon>
        <taxon>Chordata</taxon>
        <taxon>Craniata</taxon>
        <taxon>Vertebrata</taxon>
        <taxon>Euteleostomi</taxon>
        <taxon>Mammalia</taxon>
        <taxon>Eutheria</taxon>
        <taxon>Euarchontoglires</taxon>
        <taxon>Glires</taxon>
        <taxon>Rodentia</taxon>
        <taxon>Myomorpha</taxon>
        <taxon>Muroidea</taxon>
        <taxon>Muridae</taxon>
        <taxon>Murinae</taxon>
        <taxon>Mus</taxon>
        <taxon>Mus</taxon>
    </lineage>
</organism>
<evidence type="ECO:0000256" key="6">
    <source>
        <dbReference type="ARBA" id="ARBA00022729"/>
    </source>
</evidence>
<dbReference type="InterPro" id="IPR017853">
    <property type="entry name" value="GH"/>
</dbReference>
<dbReference type="GO" id="GO:0007341">
    <property type="term" value="P:penetration of zona pellucida"/>
    <property type="evidence" value="ECO:0007669"/>
    <property type="project" value="Ensembl"/>
</dbReference>
<dbReference type="PANTHER" id="PTHR11769:SF20">
    <property type="entry name" value="HYALURONIDASE PH-20"/>
    <property type="match status" value="1"/>
</dbReference>
<dbReference type="GO" id="GO:0001669">
    <property type="term" value="C:acrosomal vesicle"/>
    <property type="evidence" value="ECO:0007669"/>
    <property type="project" value="Ensembl"/>
</dbReference>
<protein>
    <recommendedName>
        <fullName evidence="13 17">Hyaluronidase</fullName>
        <ecNumber evidence="13 17">3.2.1.35</ecNumber>
    </recommendedName>
</protein>
<keyword evidence="18" id="KW-1185">Reference proteome</keyword>
<dbReference type="InterPro" id="IPR013785">
    <property type="entry name" value="Aldolase_TIM"/>
</dbReference>
<feature type="disulfide bond" evidence="16">
    <location>
        <begin position="376"/>
        <end position="387"/>
    </location>
</feature>
<evidence type="ECO:0000313" key="18">
    <source>
        <dbReference type="Proteomes" id="UP000515126"/>
    </source>
</evidence>
<dbReference type="GO" id="GO:0030214">
    <property type="term" value="P:hyaluronan catabolic process"/>
    <property type="evidence" value="ECO:0007669"/>
    <property type="project" value="TreeGrafter"/>
</dbReference>
<evidence type="ECO:0000256" key="8">
    <source>
        <dbReference type="ARBA" id="ARBA00023136"/>
    </source>
</evidence>
<keyword evidence="12 13" id="KW-0326">Glycosidase</keyword>
<dbReference type="EC" id="3.2.1.35" evidence="13 17"/>
<evidence type="ECO:0000256" key="11">
    <source>
        <dbReference type="ARBA" id="ARBA00023288"/>
    </source>
</evidence>
<gene>
    <name evidence="19" type="primary">LOC110296441</name>
</gene>
<feature type="disulfide bond" evidence="16">
    <location>
        <begin position="381"/>
        <end position="435"/>
    </location>
</feature>
<comment type="similarity">
    <text evidence="3 13 17">Belongs to the glycosyl hydrolase 56 family.</text>
</comment>
<evidence type="ECO:0000256" key="15">
    <source>
        <dbReference type="PIRSR" id="PIRSR038193-2"/>
    </source>
</evidence>
<keyword evidence="4" id="KW-1003">Cell membrane</keyword>
<feature type="active site" description="Proton donor" evidence="14">
    <location>
        <position position="147"/>
    </location>
</feature>
<evidence type="ECO:0000256" key="9">
    <source>
        <dbReference type="ARBA" id="ARBA00023157"/>
    </source>
</evidence>
<keyword evidence="11" id="KW-0449">Lipoprotein</keyword>
<dbReference type="Proteomes" id="UP000515126">
    <property type="component" value="Chromosome 6"/>
</dbReference>
<dbReference type="PANTHER" id="PTHR11769">
    <property type="entry name" value="HYALURONIDASE"/>
    <property type="match status" value="1"/>
</dbReference>
<reference evidence="19" key="1">
    <citation type="submission" date="2025-08" db="UniProtKB">
        <authorList>
            <consortium name="RefSeq"/>
        </authorList>
    </citation>
    <scope>IDENTIFICATION</scope>
</reference>
<evidence type="ECO:0000256" key="17">
    <source>
        <dbReference type="RuleBase" id="RU610713"/>
    </source>
</evidence>
<dbReference type="GO" id="GO:0004415">
    <property type="term" value="F:hyalurononglucosaminidase activity"/>
    <property type="evidence" value="ECO:0007669"/>
    <property type="project" value="UniProtKB-UniRule"/>
</dbReference>
<feature type="glycosylation site" description="N-linked (GlcNAc...) asparagine" evidence="15">
    <location>
        <position position="368"/>
    </location>
</feature>
<proteinExistence type="inferred from homology"/>
<feature type="disulfide bond" evidence="16">
    <location>
        <begin position="223"/>
        <end position="237"/>
    </location>
</feature>
<evidence type="ECO:0000256" key="14">
    <source>
        <dbReference type="PIRSR" id="PIRSR038193-1"/>
    </source>
</evidence>
<dbReference type="PIRSF" id="PIRSF038193">
    <property type="entry name" value="Hyaluronidase"/>
    <property type="match status" value="1"/>
</dbReference>
<dbReference type="GO" id="GO:0009897">
    <property type="term" value="C:external side of plasma membrane"/>
    <property type="evidence" value="ECO:0007669"/>
    <property type="project" value="Ensembl"/>
</dbReference>
<sequence>MRVLYFKHSIIRSLLKSNGLPQTLLVFLLIPCYLTVDFRAPPLIPDVPFLWAWNAPTESCFTRFNQPLDLSLFSLVGSPRKSATGQSVTIFYNDRLGLYPHIDDSQLVFHGGLPQLVSLKSHLEVAKTDILHYMPIDNVGLAVIDWEDWRPTWARNWKPKDIYRNKSIELVQQQNLLLNFTEAVKRAKKEFEEAARHFMEETLRLAKSLRPNHYWGFYLFPDCYNNKFQVTDYKGECPDIEKHRNDALFWIWEESTALYPSIYLKSSLKSSPQAPLYVRNRVQEAIRVSKVKDPRNPLPIFVYFRIVFTDLTYQYLYEDDLVNTIGETIALGASGMVMWGTLSLSQTMKSCLNLHDYLKTILNPYIINVTLAAKMCSQTLCQNQGVCSRKDWNSNDYLHLSPQNFQIQFVKHGKYEIRGNPTLENLLYFSEKFRCSCFAHLNCQERVDIESVSSVSVCTLEDICINSLVISDKSELPKDWNRPYFVNSNQSDITSSATVSPCVPRKNVSGYLFVLSLYSQHLKYSL</sequence>
<evidence type="ECO:0000256" key="5">
    <source>
        <dbReference type="ARBA" id="ARBA00022622"/>
    </source>
</evidence>
<evidence type="ECO:0000256" key="10">
    <source>
        <dbReference type="ARBA" id="ARBA00023180"/>
    </source>
</evidence>
<evidence type="ECO:0000256" key="13">
    <source>
        <dbReference type="PIRNR" id="PIRNR038193"/>
    </source>
</evidence>
<keyword evidence="10" id="KW-0325">Glycoprotein</keyword>
<feature type="disulfide bond" evidence="16">
    <location>
        <begin position="437"/>
        <end position="443"/>
    </location>
</feature>
<evidence type="ECO:0000256" key="1">
    <source>
        <dbReference type="ARBA" id="ARBA00000251"/>
    </source>
</evidence>
<dbReference type="InterPro" id="IPR018155">
    <property type="entry name" value="Hyaluronidase"/>
</dbReference>